<dbReference type="Gene3D" id="1.10.443.10">
    <property type="entry name" value="Intergrase catalytic core"/>
    <property type="match status" value="1"/>
</dbReference>
<protein>
    <submittedName>
        <fullName evidence="3">Tyrosine recombinase XerC</fullName>
    </submittedName>
</protein>
<feature type="domain" description="Tyr recombinase" evidence="2">
    <location>
        <begin position="1"/>
        <end position="129"/>
    </location>
</feature>
<proteinExistence type="predicted"/>
<dbReference type="InterPro" id="IPR011010">
    <property type="entry name" value="DNA_brk_join_enz"/>
</dbReference>
<gene>
    <name evidence="3" type="primary">xerC_89</name>
    <name evidence="3" type="ORF">SDC9_63262</name>
</gene>
<dbReference type="InterPro" id="IPR013762">
    <property type="entry name" value="Integrase-like_cat_sf"/>
</dbReference>
<dbReference type="EMBL" id="VSSQ01002694">
    <property type="protein sequence ID" value="MPM16880.1"/>
    <property type="molecule type" value="Genomic_DNA"/>
</dbReference>
<dbReference type="PROSITE" id="PS51898">
    <property type="entry name" value="TYR_RECOMBINASE"/>
    <property type="match status" value="1"/>
</dbReference>
<reference evidence="3" key="1">
    <citation type="submission" date="2019-08" db="EMBL/GenBank/DDBJ databases">
        <authorList>
            <person name="Kucharzyk K."/>
            <person name="Murdoch R.W."/>
            <person name="Higgins S."/>
            <person name="Loffler F."/>
        </authorList>
    </citation>
    <scope>NUCLEOTIDE SEQUENCE</scope>
</reference>
<keyword evidence="1" id="KW-0233">DNA recombination</keyword>
<dbReference type="GO" id="GO:0003677">
    <property type="term" value="F:DNA binding"/>
    <property type="evidence" value="ECO:0007669"/>
    <property type="project" value="InterPro"/>
</dbReference>
<dbReference type="GO" id="GO:0006310">
    <property type="term" value="P:DNA recombination"/>
    <property type="evidence" value="ECO:0007669"/>
    <property type="project" value="UniProtKB-KW"/>
</dbReference>
<evidence type="ECO:0000259" key="2">
    <source>
        <dbReference type="PROSITE" id="PS51898"/>
    </source>
</evidence>
<sequence>MRWSDVDFIKKQVRVFGRKTKIYRVIPVKDAFLERLREMRAISRTEFIIEYRGKRVSRIQKAFRMACRRAGILHSVRMYDLRHMFATYMLSNGADLAAVSKLLGHSSVTMTANVYYQYLEGEKERAVALLPELPPLGQSALVQHSV</sequence>
<organism evidence="3">
    <name type="scientific">bioreactor metagenome</name>
    <dbReference type="NCBI Taxonomy" id="1076179"/>
    <lineage>
        <taxon>unclassified sequences</taxon>
        <taxon>metagenomes</taxon>
        <taxon>ecological metagenomes</taxon>
    </lineage>
</organism>
<dbReference type="PANTHER" id="PTHR30349">
    <property type="entry name" value="PHAGE INTEGRASE-RELATED"/>
    <property type="match status" value="1"/>
</dbReference>
<dbReference type="InterPro" id="IPR002104">
    <property type="entry name" value="Integrase_catalytic"/>
</dbReference>
<dbReference type="GO" id="GO:0015074">
    <property type="term" value="P:DNA integration"/>
    <property type="evidence" value="ECO:0007669"/>
    <property type="project" value="InterPro"/>
</dbReference>
<dbReference type="AlphaFoldDB" id="A0A644XL17"/>
<dbReference type="SUPFAM" id="SSF56349">
    <property type="entry name" value="DNA breaking-rejoining enzymes"/>
    <property type="match status" value="1"/>
</dbReference>
<comment type="caution">
    <text evidence="3">The sequence shown here is derived from an EMBL/GenBank/DDBJ whole genome shotgun (WGS) entry which is preliminary data.</text>
</comment>
<dbReference type="PANTHER" id="PTHR30349:SF64">
    <property type="entry name" value="PROPHAGE INTEGRASE INTD-RELATED"/>
    <property type="match status" value="1"/>
</dbReference>
<dbReference type="CDD" id="cd00796">
    <property type="entry name" value="INT_Rci_Hp1_C"/>
    <property type="match status" value="1"/>
</dbReference>
<accession>A0A644XL17</accession>
<dbReference type="InterPro" id="IPR050090">
    <property type="entry name" value="Tyrosine_recombinase_XerCD"/>
</dbReference>
<evidence type="ECO:0000313" key="3">
    <source>
        <dbReference type="EMBL" id="MPM16880.1"/>
    </source>
</evidence>
<evidence type="ECO:0000256" key="1">
    <source>
        <dbReference type="ARBA" id="ARBA00023172"/>
    </source>
</evidence>
<dbReference type="Pfam" id="PF00589">
    <property type="entry name" value="Phage_integrase"/>
    <property type="match status" value="1"/>
</dbReference>
<name>A0A644XL17_9ZZZZ</name>